<evidence type="ECO:0000313" key="2">
    <source>
        <dbReference type="EMBL" id="CAD8661465.1"/>
    </source>
</evidence>
<dbReference type="PANTHER" id="PTHR43752:SF2">
    <property type="entry name" value="BNR_ASP-BOX REPEAT FAMILY PROTEIN"/>
    <property type="match status" value="1"/>
</dbReference>
<organism evidence="2">
    <name type="scientific">Pyramimonas obovata</name>
    <dbReference type="NCBI Taxonomy" id="1411642"/>
    <lineage>
        <taxon>Eukaryota</taxon>
        <taxon>Viridiplantae</taxon>
        <taxon>Chlorophyta</taxon>
        <taxon>Pyramimonadophyceae</taxon>
        <taxon>Pyramimonadales</taxon>
        <taxon>Pyramimonadaceae</taxon>
        <taxon>Pyramimonas</taxon>
        <taxon>Pyramimonas incertae sedis</taxon>
    </lineage>
</organism>
<protein>
    <recommendedName>
        <fullName evidence="1">Sialidase domain-containing protein</fullName>
    </recommendedName>
</protein>
<evidence type="ECO:0000259" key="1">
    <source>
        <dbReference type="Pfam" id="PF13088"/>
    </source>
</evidence>
<dbReference type="PANTHER" id="PTHR43752">
    <property type="entry name" value="BNR/ASP-BOX REPEAT FAMILY PROTEIN"/>
    <property type="match status" value="1"/>
</dbReference>
<proteinExistence type="predicted"/>
<dbReference type="InterPro" id="IPR036278">
    <property type="entry name" value="Sialidase_sf"/>
</dbReference>
<dbReference type="SUPFAM" id="SSF50939">
    <property type="entry name" value="Sialidases"/>
    <property type="match status" value="1"/>
</dbReference>
<dbReference type="AlphaFoldDB" id="A0A7S0N895"/>
<dbReference type="Gene3D" id="2.120.10.10">
    <property type="match status" value="1"/>
</dbReference>
<sequence length="498" mass="55723">MAAEPKEPKSRLSSVLKLCTCSALLLIFSSIVVNLEYIYSNSVNKPSSGATPVISVKTKSAKPRNIPDYKPDVDEYSMDTYELIYPDLPPNEGGGPTPACHAGTILHMASGGILAAFFGGEKEGAVDVAIYITFRFPGPNGTWPRTWSYPRMEAKVELNLPHWNPVLHCGNNYREAQACPGSDLWLFYKTGVRTAEWGCCGTWKTLFQRSFDGARNWTWGAELVPGDDRGGRGPVKNKIVRLSDGAWLAPASLEKDGPWRAFTDRSTDGGQTWTPSADILVPEGLYENGVIQPTLWESEPGQVHMLLRSRHAYMKYTAEKAYNAPRSRIFRADSTDGGRTWGVPYPLKLPNPNSGIDLVKLPHSGTLVLVHNPGFIGRSPLRMSISHDNGVTWPMGYDMVREPGEFSYPSIISWPDHWQSEGVSVIFTWNRRSMAFFRISLEELERRANETNYLPDEAFVYPYEGEQIPMKKGPKGDLRIDHSKFDKFHKTHAAHKDL</sequence>
<dbReference type="Pfam" id="PF13088">
    <property type="entry name" value="BNR_2"/>
    <property type="match status" value="1"/>
</dbReference>
<gene>
    <name evidence="2" type="ORF">POBO1169_LOCUS6854</name>
</gene>
<feature type="domain" description="Sialidase" evidence="1">
    <location>
        <begin position="113"/>
        <end position="416"/>
    </location>
</feature>
<reference evidence="2" key="1">
    <citation type="submission" date="2021-01" db="EMBL/GenBank/DDBJ databases">
        <authorList>
            <person name="Corre E."/>
            <person name="Pelletier E."/>
            <person name="Niang G."/>
            <person name="Scheremetjew M."/>
            <person name="Finn R."/>
            <person name="Kale V."/>
            <person name="Holt S."/>
            <person name="Cochrane G."/>
            <person name="Meng A."/>
            <person name="Brown T."/>
            <person name="Cohen L."/>
        </authorList>
    </citation>
    <scope>NUCLEOTIDE SEQUENCE</scope>
    <source>
        <strain evidence="2">CCMP722</strain>
    </source>
</reference>
<name>A0A7S0N895_9CHLO</name>
<dbReference type="EMBL" id="HBFA01013174">
    <property type="protein sequence ID" value="CAD8661465.1"/>
    <property type="molecule type" value="Transcribed_RNA"/>
</dbReference>
<dbReference type="CDD" id="cd15482">
    <property type="entry name" value="Sialidase_non-viral"/>
    <property type="match status" value="1"/>
</dbReference>
<dbReference type="InterPro" id="IPR011040">
    <property type="entry name" value="Sialidase"/>
</dbReference>
<accession>A0A7S0N895</accession>